<reference evidence="2" key="1">
    <citation type="journal article" date="2020" name="mSystems">
        <title>Genome- and Community-Level Interaction Insights into Carbon Utilization and Element Cycling Functions of Hydrothermarchaeota in Hydrothermal Sediment.</title>
        <authorList>
            <person name="Zhou Z."/>
            <person name="Liu Y."/>
            <person name="Xu W."/>
            <person name="Pan J."/>
            <person name="Luo Z.H."/>
            <person name="Li M."/>
        </authorList>
    </citation>
    <scope>NUCLEOTIDE SEQUENCE [LARGE SCALE GENOMIC DNA]</scope>
    <source>
        <strain evidence="2">SpSt-548</strain>
    </source>
</reference>
<protein>
    <recommendedName>
        <fullName evidence="1">PRTase-CE domain-containing protein</fullName>
    </recommendedName>
</protein>
<accession>A0A7V4G8E3</accession>
<feature type="domain" description="PRTase-CE" evidence="1">
    <location>
        <begin position="30"/>
        <end position="328"/>
    </location>
</feature>
<evidence type="ECO:0000313" key="2">
    <source>
        <dbReference type="EMBL" id="HGS05298.1"/>
    </source>
</evidence>
<proteinExistence type="predicted"/>
<comment type="caution">
    <text evidence="2">The sequence shown here is derived from an EMBL/GenBank/DDBJ whole genome shotgun (WGS) entry which is preliminary data.</text>
</comment>
<dbReference type="Pfam" id="PF24390">
    <property type="entry name" value="PRTase-CE"/>
    <property type="match status" value="1"/>
</dbReference>
<dbReference type="AlphaFoldDB" id="A0A7V4G8E3"/>
<dbReference type="InterPro" id="IPR056920">
    <property type="entry name" value="PRTase-CE"/>
</dbReference>
<evidence type="ECO:0000259" key="1">
    <source>
        <dbReference type="Pfam" id="PF24390"/>
    </source>
</evidence>
<organism evidence="2">
    <name type="scientific">Desulfobacca acetoxidans</name>
    <dbReference type="NCBI Taxonomy" id="60893"/>
    <lineage>
        <taxon>Bacteria</taxon>
        <taxon>Pseudomonadati</taxon>
        <taxon>Thermodesulfobacteriota</taxon>
        <taxon>Desulfobaccia</taxon>
        <taxon>Desulfobaccales</taxon>
        <taxon>Desulfobaccaceae</taxon>
        <taxon>Desulfobacca</taxon>
    </lineage>
</organism>
<sequence length="351" mass="39988">MNRPELLESIADTIADYREGDVPRRTPQHVERWVTQFPEEAQDGILAEVNHLLSQTYISRDNMTEFLRGLAKHEKFCGGDLKAFWKRANLLDIQRGGNSQRELLAMFGELLKQEVGVERADCGSEDGPYIYLDDGVFGGGRVVNDLSVWIEKKAPAECEVRIVVAALHLGGQYYAGKVFDKLKTDTKKKIKLSWWRILEVENRKAYKNSSDVLWPTRVPPGPLAEAYVRYLTEEEPKYKLELRSPGSVGLKKFFSSDQARILLEQQFLMAGLEIRDKNPRLPETIRPLGATLLKTFGFGSTIVTFRNCPNNCPLALWAGDPWFPLFPRSTNSEAFMKRLLESFQVKEATKE</sequence>
<gene>
    <name evidence="2" type="ORF">ENT08_06120</name>
</gene>
<name>A0A7V4G8E3_9BACT</name>
<dbReference type="EMBL" id="DSXI01000359">
    <property type="protein sequence ID" value="HGS05298.1"/>
    <property type="molecule type" value="Genomic_DNA"/>
</dbReference>